<proteinExistence type="predicted"/>
<organism evidence="2 3">
    <name type="scientific">Chloracidobacterium thermophilum (strain B)</name>
    <dbReference type="NCBI Taxonomy" id="981222"/>
    <lineage>
        <taxon>Bacteria</taxon>
        <taxon>Pseudomonadati</taxon>
        <taxon>Acidobacteriota</taxon>
        <taxon>Terriglobia</taxon>
        <taxon>Terriglobales</taxon>
        <taxon>Acidobacteriaceae</taxon>
        <taxon>Chloracidobacterium</taxon>
    </lineage>
</organism>
<accession>G2LF84</accession>
<sequence>MMDTKQVRQSLLQDSAVVDAIRRRAHQLSLERGYSTPQHMAEDWFRAENEVLDRLVEEEIRRRQKMNAAISEGAMAEEAIPAVVLPPSLAKALNPPRSEVKKSSARRKKAATTEAAAPETPAPDASATVGPSTAASPAAEVVPPGSPKRKRKSSAGVTAADQALPPVTLDPAPAAPPSKPKAATSAKSKASKKKSA</sequence>
<keyword evidence="3" id="KW-1185">Reference proteome</keyword>
<dbReference type="HOGENOM" id="CLU_1388106_0_0_0"/>
<dbReference type="STRING" id="981222.Cabther_A0037"/>
<gene>
    <name evidence="2" type="ordered locus">Cabther_A0037</name>
</gene>
<feature type="compositionally biased region" description="Low complexity" evidence="1">
    <location>
        <begin position="112"/>
        <end position="128"/>
    </location>
</feature>
<dbReference type="OrthoDB" id="9968855at2"/>
<evidence type="ECO:0000313" key="3">
    <source>
        <dbReference type="Proteomes" id="UP000006791"/>
    </source>
</evidence>
<dbReference type="KEGG" id="ctm:Cabther_A0037"/>
<feature type="region of interest" description="Disordered" evidence="1">
    <location>
        <begin position="90"/>
        <end position="196"/>
    </location>
</feature>
<name>G2LF84_CHLTF</name>
<reference evidence="2 3" key="1">
    <citation type="journal article" date="2012" name="Environ. Microbiol.">
        <title>Complete genome of Candidatus Chloracidobacterium thermophilum, a chlorophyll-based photoheterotroph belonging to the phylum Acidobacteria.</title>
        <authorList>
            <person name="Garcia Costas A.M."/>
            <person name="Liu Z."/>
            <person name="Tomsho L.P."/>
            <person name="Schuster S.C."/>
            <person name="Ward D.M."/>
            <person name="Bryant D.A."/>
        </authorList>
    </citation>
    <scope>NUCLEOTIDE SEQUENCE [LARGE SCALE GENOMIC DNA]</scope>
    <source>
        <strain evidence="2 3">B</strain>
    </source>
</reference>
<evidence type="ECO:0000313" key="2">
    <source>
        <dbReference type="EMBL" id="AEP10817.1"/>
    </source>
</evidence>
<dbReference type="AlphaFoldDB" id="G2LF84"/>
<protein>
    <submittedName>
        <fullName evidence="2">Uncharacterized protein</fullName>
    </submittedName>
</protein>
<dbReference type="EMBL" id="CP002514">
    <property type="protein sequence ID" value="AEP10817.1"/>
    <property type="molecule type" value="Genomic_DNA"/>
</dbReference>
<dbReference type="Proteomes" id="UP000006791">
    <property type="component" value="Chromosome 1"/>
</dbReference>
<evidence type="ECO:0000256" key="1">
    <source>
        <dbReference type="SAM" id="MobiDB-lite"/>
    </source>
</evidence>